<evidence type="ECO:0000256" key="1">
    <source>
        <dbReference type="SAM" id="Phobius"/>
    </source>
</evidence>
<sequence length="254" mass="29271">MSINFTQILTDSLNFMRNQRTIVMRFTAYFFIVALLIHFLISHLLPEDVQLNELNNGINTLDMSSTHFGNVAYLGIVQVILNLFISAWGIFTIHQLSQRIKLSLIDTFLFTLKRFLGFFFISLIITIPILIGSAEMIVSYLTQKPSSPFSLLTTAFGLFIFVRLNIASIYYLTNQTTLNETIKNVWKLGVKQNFPLFIYFLINDVLLRLLSYQVNRLISGSSIVEIISLFIISLIGVFSLVFTYRFYSVFTHRI</sequence>
<name>A0A4V2SJD1_9PAST</name>
<keyword evidence="3" id="KW-1185">Reference proteome</keyword>
<gene>
    <name evidence="2" type="ORF">EV697_101399</name>
</gene>
<dbReference type="AlphaFoldDB" id="A0A4V2SJD1"/>
<feature type="transmembrane region" description="Helical" evidence="1">
    <location>
        <begin position="149"/>
        <end position="173"/>
    </location>
</feature>
<keyword evidence="1" id="KW-0472">Membrane</keyword>
<evidence type="ECO:0000313" key="3">
    <source>
        <dbReference type="Proteomes" id="UP000294841"/>
    </source>
</evidence>
<accession>A0A4V2SJD1</accession>
<keyword evidence="1" id="KW-0812">Transmembrane</keyword>
<proteinExistence type="predicted"/>
<organism evidence="2 3">
    <name type="scientific">Bisgaardia hudsonensis</name>
    <dbReference type="NCBI Taxonomy" id="109472"/>
    <lineage>
        <taxon>Bacteria</taxon>
        <taxon>Pseudomonadati</taxon>
        <taxon>Pseudomonadota</taxon>
        <taxon>Gammaproteobacteria</taxon>
        <taxon>Pasteurellales</taxon>
        <taxon>Pasteurellaceae</taxon>
        <taxon>Bisgaardia</taxon>
    </lineage>
</organism>
<comment type="caution">
    <text evidence="2">The sequence shown here is derived from an EMBL/GenBank/DDBJ whole genome shotgun (WGS) entry which is preliminary data.</text>
</comment>
<dbReference type="RefSeq" id="WP_132021991.1">
    <property type="nucleotide sequence ID" value="NZ_CP016605.1"/>
</dbReference>
<feature type="transmembrane region" description="Helical" evidence="1">
    <location>
        <begin position="226"/>
        <end position="247"/>
    </location>
</feature>
<feature type="transmembrane region" description="Helical" evidence="1">
    <location>
        <begin position="115"/>
        <end position="137"/>
    </location>
</feature>
<feature type="transmembrane region" description="Helical" evidence="1">
    <location>
        <begin position="194"/>
        <end position="214"/>
    </location>
</feature>
<evidence type="ECO:0000313" key="2">
    <source>
        <dbReference type="EMBL" id="TCP14260.1"/>
    </source>
</evidence>
<reference evidence="2 3" key="1">
    <citation type="submission" date="2019-03" db="EMBL/GenBank/DDBJ databases">
        <title>Genomic Encyclopedia of Type Strains, Phase IV (KMG-IV): sequencing the most valuable type-strain genomes for metagenomic binning, comparative biology and taxonomic classification.</title>
        <authorList>
            <person name="Goeker M."/>
        </authorList>
    </citation>
    <scope>NUCLEOTIDE SEQUENCE [LARGE SCALE GENOMIC DNA]</scope>
    <source>
        <strain evidence="2 3">DSM 28231</strain>
    </source>
</reference>
<feature type="transmembrane region" description="Helical" evidence="1">
    <location>
        <begin position="26"/>
        <end position="45"/>
    </location>
</feature>
<dbReference type="Proteomes" id="UP000294841">
    <property type="component" value="Unassembled WGS sequence"/>
</dbReference>
<dbReference type="EMBL" id="SLXI01000001">
    <property type="protein sequence ID" value="TCP14260.1"/>
    <property type="molecule type" value="Genomic_DNA"/>
</dbReference>
<dbReference type="OrthoDB" id="5689171at2"/>
<feature type="transmembrane region" description="Helical" evidence="1">
    <location>
        <begin position="71"/>
        <end position="94"/>
    </location>
</feature>
<protein>
    <submittedName>
        <fullName evidence="2">Uncharacterized protein</fullName>
    </submittedName>
</protein>
<keyword evidence="1" id="KW-1133">Transmembrane helix</keyword>